<dbReference type="PROSITE" id="PS50888">
    <property type="entry name" value="BHLH"/>
    <property type="match status" value="1"/>
</dbReference>
<reference evidence="7" key="1">
    <citation type="journal article" date="2023" name="Plant J.">
        <title>Genome sequences and population genomics provide insights into the demographic history, inbreeding, and mutation load of two 'living fossil' tree species of Dipteronia.</title>
        <authorList>
            <person name="Feng Y."/>
            <person name="Comes H.P."/>
            <person name="Chen J."/>
            <person name="Zhu S."/>
            <person name="Lu R."/>
            <person name="Zhang X."/>
            <person name="Li P."/>
            <person name="Qiu J."/>
            <person name="Olsen K.M."/>
            <person name="Qiu Y."/>
        </authorList>
    </citation>
    <scope>NUCLEOTIDE SEQUENCE</scope>
    <source>
        <strain evidence="7">NBL</strain>
    </source>
</reference>
<feature type="domain" description="BHLH" evidence="6">
    <location>
        <begin position="162"/>
        <end position="212"/>
    </location>
</feature>
<evidence type="ECO:0000256" key="2">
    <source>
        <dbReference type="ARBA" id="ARBA00023015"/>
    </source>
</evidence>
<name>A0AAE0ED10_9ROSI</name>
<feature type="region of interest" description="Disordered" evidence="5">
    <location>
        <begin position="106"/>
        <end position="138"/>
    </location>
</feature>
<keyword evidence="4" id="KW-0539">Nucleus</keyword>
<dbReference type="Pfam" id="PF00010">
    <property type="entry name" value="HLH"/>
    <property type="match status" value="1"/>
</dbReference>
<evidence type="ECO:0000256" key="1">
    <source>
        <dbReference type="ARBA" id="ARBA00004123"/>
    </source>
</evidence>
<evidence type="ECO:0000259" key="6">
    <source>
        <dbReference type="PROSITE" id="PS50888"/>
    </source>
</evidence>
<feature type="compositionally biased region" description="Basic and acidic residues" evidence="5">
    <location>
        <begin position="110"/>
        <end position="119"/>
    </location>
</feature>
<dbReference type="SUPFAM" id="SSF47459">
    <property type="entry name" value="HLH, helix-loop-helix DNA-binding domain"/>
    <property type="match status" value="1"/>
</dbReference>
<evidence type="ECO:0000256" key="3">
    <source>
        <dbReference type="ARBA" id="ARBA00023163"/>
    </source>
</evidence>
<dbReference type="InterPro" id="IPR011598">
    <property type="entry name" value="bHLH_dom"/>
</dbReference>
<evidence type="ECO:0000256" key="4">
    <source>
        <dbReference type="ARBA" id="ARBA00023242"/>
    </source>
</evidence>
<dbReference type="PANTHER" id="PTHR12565:SF431">
    <property type="entry name" value="TRANSCRIPTION FACTOR BHLH137"/>
    <property type="match status" value="1"/>
</dbReference>
<dbReference type="PANTHER" id="PTHR12565">
    <property type="entry name" value="STEROL REGULATORY ELEMENT-BINDING PROTEIN"/>
    <property type="match status" value="1"/>
</dbReference>
<evidence type="ECO:0000256" key="5">
    <source>
        <dbReference type="SAM" id="MobiDB-lite"/>
    </source>
</evidence>
<dbReference type="GO" id="GO:0003700">
    <property type="term" value="F:DNA-binding transcription factor activity"/>
    <property type="evidence" value="ECO:0007669"/>
    <property type="project" value="TreeGrafter"/>
</dbReference>
<accession>A0AAE0ED10</accession>
<dbReference type="EMBL" id="JANJYJ010000003">
    <property type="protein sequence ID" value="KAK3223776.1"/>
    <property type="molecule type" value="Genomic_DNA"/>
</dbReference>
<sequence length="303" mass="34913">MDQQQYYYPAPPFVLDSLIEPDTTLNNNMSCFTTTNHDQLTNFSSIFPQPDPVHETYDLHHQEIPFQIHESTTTRPPLHHKTCTTNEYHHPTSSSTMVVHELGCSSNTHPPEKVEREGRSTSGTIMRNHGEDQRKKRFAKKQKKVCVEVPSGYVHVRARRGQATDSHSLAERVRRQKISVRMNLLQSLVPGCDKMTGKALILDEIIRYVMNLQSQVQFLADKFSSLNPMLNNDFEIMNFNTNPVVQEKTRILDFDQLQPPVLESSSTQLLHQEQSSNTVTFHNTCILDFEQPQPPVRVDIYWL</sequence>
<keyword evidence="3" id="KW-0804">Transcription</keyword>
<dbReference type="SMART" id="SM00353">
    <property type="entry name" value="HLH"/>
    <property type="match status" value="1"/>
</dbReference>
<keyword evidence="2" id="KW-0805">Transcription regulation</keyword>
<comment type="caution">
    <text evidence="7">The sequence shown here is derived from an EMBL/GenBank/DDBJ whole genome shotgun (WGS) entry which is preliminary data.</text>
</comment>
<gene>
    <name evidence="7" type="ORF">Dsin_010801</name>
</gene>
<protein>
    <recommendedName>
        <fullName evidence="6">BHLH domain-containing protein</fullName>
    </recommendedName>
</protein>
<dbReference type="AlphaFoldDB" id="A0AAE0ED10"/>
<dbReference type="GO" id="GO:0005634">
    <property type="term" value="C:nucleus"/>
    <property type="evidence" value="ECO:0007669"/>
    <property type="project" value="UniProtKB-SubCell"/>
</dbReference>
<dbReference type="InterPro" id="IPR036638">
    <property type="entry name" value="HLH_DNA-bd_sf"/>
</dbReference>
<evidence type="ECO:0000313" key="8">
    <source>
        <dbReference type="Proteomes" id="UP001281410"/>
    </source>
</evidence>
<comment type="subcellular location">
    <subcellularLocation>
        <location evidence="1">Nucleus</location>
    </subcellularLocation>
</comment>
<dbReference type="GO" id="GO:0046983">
    <property type="term" value="F:protein dimerization activity"/>
    <property type="evidence" value="ECO:0007669"/>
    <property type="project" value="InterPro"/>
</dbReference>
<keyword evidence="8" id="KW-1185">Reference proteome</keyword>
<dbReference type="Gene3D" id="4.10.280.10">
    <property type="entry name" value="Helix-loop-helix DNA-binding domain"/>
    <property type="match status" value="1"/>
</dbReference>
<proteinExistence type="predicted"/>
<evidence type="ECO:0000313" key="7">
    <source>
        <dbReference type="EMBL" id="KAK3223776.1"/>
    </source>
</evidence>
<dbReference type="Proteomes" id="UP001281410">
    <property type="component" value="Unassembled WGS sequence"/>
</dbReference>
<dbReference type="InterPro" id="IPR024097">
    <property type="entry name" value="bHLH_ZIP_TF"/>
</dbReference>
<organism evidence="7 8">
    <name type="scientific">Dipteronia sinensis</name>
    <dbReference type="NCBI Taxonomy" id="43782"/>
    <lineage>
        <taxon>Eukaryota</taxon>
        <taxon>Viridiplantae</taxon>
        <taxon>Streptophyta</taxon>
        <taxon>Embryophyta</taxon>
        <taxon>Tracheophyta</taxon>
        <taxon>Spermatophyta</taxon>
        <taxon>Magnoliopsida</taxon>
        <taxon>eudicotyledons</taxon>
        <taxon>Gunneridae</taxon>
        <taxon>Pentapetalae</taxon>
        <taxon>rosids</taxon>
        <taxon>malvids</taxon>
        <taxon>Sapindales</taxon>
        <taxon>Sapindaceae</taxon>
        <taxon>Hippocastanoideae</taxon>
        <taxon>Acereae</taxon>
        <taxon>Dipteronia</taxon>
    </lineage>
</organism>